<dbReference type="InterPro" id="IPR001387">
    <property type="entry name" value="Cro/C1-type_HTH"/>
</dbReference>
<dbReference type="EMBL" id="LAZR01007879">
    <property type="protein sequence ID" value="KKM82331.1"/>
    <property type="molecule type" value="Genomic_DNA"/>
</dbReference>
<evidence type="ECO:0000259" key="3">
    <source>
        <dbReference type="PROSITE" id="PS50943"/>
    </source>
</evidence>
<keyword evidence="2" id="KW-0812">Transmembrane</keyword>
<dbReference type="InterPro" id="IPR010982">
    <property type="entry name" value="Lambda_DNA-bd_dom_sf"/>
</dbReference>
<dbReference type="PANTHER" id="PTHR46558:SF4">
    <property type="entry name" value="DNA-BIDING PHAGE PROTEIN"/>
    <property type="match status" value="1"/>
</dbReference>
<dbReference type="PANTHER" id="PTHR46558">
    <property type="entry name" value="TRACRIPTIONAL REGULATORY PROTEIN-RELATED-RELATED"/>
    <property type="match status" value="1"/>
</dbReference>
<keyword evidence="2" id="KW-0472">Membrane</keyword>
<comment type="caution">
    <text evidence="4">The sequence shown here is derived from an EMBL/GenBank/DDBJ whole genome shotgun (WGS) entry which is preliminary data.</text>
</comment>
<sequence>MIKDDVLFKGEIHRDFKKKVLLKINLILALILVPPAIFSSLTALDIINTSSGKSFFENFVGPPGILLTLILSTLAIVWIIILIISSIGLSKFIKNFSYNVSEDHIVIQRGLFTTKKVTIPYIRIQNINVINGFFDKRYKLYTVKLETAGKSGTLFTSSGINFHSEGYIPGIKDPDIIEEKINELMKKHSQVQIPQILEEKLFKPEELAFDNFISYILSKLREGEKLKTRIKELRESKNLTLSKLAEMVGVPIQTIEYLEEGRYNPSLSLALKISKVLDCKIEELFQLT</sequence>
<dbReference type="CDD" id="cd00093">
    <property type="entry name" value="HTH_XRE"/>
    <property type="match status" value="1"/>
</dbReference>
<organism evidence="4">
    <name type="scientific">marine sediment metagenome</name>
    <dbReference type="NCBI Taxonomy" id="412755"/>
    <lineage>
        <taxon>unclassified sequences</taxon>
        <taxon>metagenomes</taxon>
        <taxon>ecological metagenomes</taxon>
    </lineage>
</organism>
<evidence type="ECO:0000256" key="2">
    <source>
        <dbReference type="SAM" id="Phobius"/>
    </source>
</evidence>
<keyword evidence="1" id="KW-0238">DNA-binding</keyword>
<dbReference type="AlphaFoldDB" id="A0A0F9L4Z4"/>
<keyword evidence="2" id="KW-1133">Transmembrane helix</keyword>
<feature type="transmembrane region" description="Helical" evidence="2">
    <location>
        <begin position="64"/>
        <end position="89"/>
    </location>
</feature>
<evidence type="ECO:0000256" key="1">
    <source>
        <dbReference type="ARBA" id="ARBA00023125"/>
    </source>
</evidence>
<gene>
    <name evidence="4" type="ORF">LCGC14_1320660</name>
</gene>
<evidence type="ECO:0000313" key="4">
    <source>
        <dbReference type="EMBL" id="KKM82331.1"/>
    </source>
</evidence>
<name>A0A0F9L4Z4_9ZZZZ</name>
<dbReference type="SMART" id="SM00530">
    <property type="entry name" value="HTH_XRE"/>
    <property type="match status" value="1"/>
</dbReference>
<dbReference type="Pfam" id="PF01381">
    <property type="entry name" value="HTH_3"/>
    <property type="match status" value="1"/>
</dbReference>
<feature type="transmembrane region" description="Helical" evidence="2">
    <location>
        <begin position="20"/>
        <end position="44"/>
    </location>
</feature>
<dbReference type="InterPro" id="IPR005182">
    <property type="entry name" value="YdbS-like_PH"/>
</dbReference>
<dbReference type="SUPFAM" id="SSF47413">
    <property type="entry name" value="lambda repressor-like DNA-binding domains"/>
    <property type="match status" value="1"/>
</dbReference>
<accession>A0A0F9L4Z4</accession>
<dbReference type="GO" id="GO:0003677">
    <property type="term" value="F:DNA binding"/>
    <property type="evidence" value="ECO:0007669"/>
    <property type="project" value="UniProtKB-KW"/>
</dbReference>
<protein>
    <recommendedName>
        <fullName evidence="3">HTH cro/C1-type domain-containing protein</fullName>
    </recommendedName>
</protein>
<reference evidence="4" key="1">
    <citation type="journal article" date="2015" name="Nature">
        <title>Complex archaea that bridge the gap between prokaryotes and eukaryotes.</title>
        <authorList>
            <person name="Spang A."/>
            <person name="Saw J.H."/>
            <person name="Jorgensen S.L."/>
            <person name="Zaremba-Niedzwiedzka K."/>
            <person name="Martijn J."/>
            <person name="Lind A.E."/>
            <person name="van Eijk R."/>
            <person name="Schleper C."/>
            <person name="Guy L."/>
            <person name="Ettema T.J."/>
        </authorList>
    </citation>
    <scope>NUCLEOTIDE SEQUENCE</scope>
</reference>
<feature type="domain" description="HTH cro/C1-type" evidence="3">
    <location>
        <begin position="230"/>
        <end position="284"/>
    </location>
</feature>
<proteinExistence type="predicted"/>
<dbReference type="Gene3D" id="1.10.260.40">
    <property type="entry name" value="lambda repressor-like DNA-binding domains"/>
    <property type="match status" value="1"/>
</dbReference>
<dbReference type="PROSITE" id="PS50943">
    <property type="entry name" value="HTH_CROC1"/>
    <property type="match status" value="1"/>
</dbReference>
<dbReference type="Pfam" id="PF03703">
    <property type="entry name" value="bPH_2"/>
    <property type="match status" value="1"/>
</dbReference>